<evidence type="ECO:0000256" key="3">
    <source>
        <dbReference type="ARBA" id="ARBA00022722"/>
    </source>
</evidence>
<evidence type="ECO:0000256" key="2">
    <source>
        <dbReference type="ARBA" id="ARBA00022695"/>
    </source>
</evidence>
<keyword evidence="5" id="KW-0378">Hydrolase</keyword>
<reference evidence="8 9" key="1">
    <citation type="submission" date="2008-07" db="EMBL/GenBank/DDBJ databases">
        <authorList>
            <person name="El-Sayed N."/>
            <person name="Caler E."/>
            <person name="Inman J."/>
            <person name="Amedeo P."/>
            <person name="Hass B."/>
            <person name="Wortman J."/>
        </authorList>
    </citation>
    <scope>NUCLEOTIDE SEQUENCE [LARGE SCALE GENOMIC DNA]</scope>
    <source>
        <strain evidence="9">ATCC 50983 / TXsc</strain>
    </source>
</reference>
<protein>
    <recommendedName>
        <fullName evidence="7">Reverse transcriptase RNase H-like domain-containing protein</fullName>
    </recommendedName>
</protein>
<sequence>MVELVANGNLYRCSRLCFGLRAGPCCLWSALVFILDRALSEIPDEIKAHLWDCAIYLYLDDLTVIINEGGESPRLVDGKSIGDILLDKIIEVAGRYGFDFPKAKGFDSMTQRSFKHLGILWVFGKDSPGSLGFSCIKHKIGTIRDNDGKIKTMWTKRSLYSVSAIASSGCDPLLIHGSERLASDVLKIVGGALASGLKWDDEFVVDPKNPAYHVLSSCLDTLETYQNSECYHSVCQLQPEDELHVYVDASSVAWSWVMMSYSVENQTESLLQSSAGIFKDGARSYHINRKELIALSKAVLAIHGVLSGKCKHPLISQVVVYSDSQTVCRWTTTNRCSVKSLERVVVRRLTESIREIITDLESTGVSVVVRKVATDANKADALSRLPLLWGYDQLGLCG</sequence>
<dbReference type="GO" id="GO:0016787">
    <property type="term" value="F:hydrolase activity"/>
    <property type="evidence" value="ECO:0007669"/>
    <property type="project" value="UniProtKB-KW"/>
</dbReference>
<accession>C5KNQ2</accession>
<evidence type="ECO:0000259" key="7">
    <source>
        <dbReference type="Pfam" id="PF17917"/>
    </source>
</evidence>
<dbReference type="InterPro" id="IPR041373">
    <property type="entry name" value="RT_RNaseH"/>
</dbReference>
<keyword evidence="1" id="KW-0808">Transferase</keyword>
<evidence type="ECO:0000313" key="8">
    <source>
        <dbReference type="EMBL" id="EER13891.1"/>
    </source>
</evidence>
<name>C5KNQ2_PERM5</name>
<feature type="domain" description="Reverse transcriptase RNase H-like" evidence="7">
    <location>
        <begin position="239"/>
        <end position="343"/>
    </location>
</feature>
<dbReference type="AlphaFoldDB" id="C5KNQ2"/>
<dbReference type="InParanoid" id="C5KNQ2"/>
<keyword evidence="2" id="KW-0548">Nucleotidyltransferase</keyword>
<dbReference type="SUPFAM" id="SSF56672">
    <property type="entry name" value="DNA/RNA polymerases"/>
    <property type="match status" value="1"/>
</dbReference>
<keyword evidence="4" id="KW-0255">Endonuclease</keyword>
<gene>
    <name evidence="8" type="ORF">Pmar_PMAR014942</name>
</gene>
<organism evidence="9">
    <name type="scientific">Perkinsus marinus (strain ATCC 50983 / TXsc)</name>
    <dbReference type="NCBI Taxonomy" id="423536"/>
    <lineage>
        <taxon>Eukaryota</taxon>
        <taxon>Sar</taxon>
        <taxon>Alveolata</taxon>
        <taxon>Perkinsozoa</taxon>
        <taxon>Perkinsea</taxon>
        <taxon>Perkinsida</taxon>
        <taxon>Perkinsidae</taxon>
        <taxon>Perkinsus</taxon>
    </lineage>
</organism>
<dbReference type="GO" id="GO:0004519">
    <property type="term" value="F:endonuclease activity"/>
    <property type="evidence" value="ECO:0007669"/>
    <property type="project" value="UniProtKB-KW"/>
</dbReference>
<dbReference type="EMBL" id="GG674703">
    <property type="protein sequence ID" value="EER13891.1"/>
    <property type="molecule type" value="Genomic_DNA"/>
</dbReference>
<evidence type="ECO:0000256" key="5">
    <source>
        <dbReference type="ARBA" id="ARBA00022801"/>
    </source>
</evidence>
<dbReference type="GeneID" id="9059490"/>
<evidence type="ECO:0000313" key="9">
    <source>
        <dbReference type="Proteomes" id="UP000007800"/>
    </source>
</evidence>
<keyword evidence="6" id="KW-0695">RNA-directed DNA polymerase</keyword>
<dbReference type="OMA" id="YAVEEEY"/>
<dbReference type="InterPro" id="IPR036397">
    <property type="entry name" value="RNaseH_sf"/>
</dbReference>
<evidence type="ECO:0000256" key="6">
    <source>
        <dbReference type="ARBA" id="ARBA00022918"/>
    </source>
</evidence>
<keyword evidence="9" id="KW-1185">Reference proteome</keyword>
<dbReference type="GO" id="GO:0003964">
    <property type="term" value="F:RNA-directed DNA polymerase activity"/>
    <property type="evidence" value="ECO:0007669"/>
    <property type="project" value="UniProtKB-KW"/>
</dbReference>
<keyword evidence="3" id="KW-0540">Nuclease</keyword>
<evidence type="ECO:0000256" key="4">
    <source>
        <dbReference type="ARBA" id="ARBA00022759"/>
    </source>
</evidence>
<dbReference type="GO" id="GO:0003676">
    <property type="term" value="F:nucleic acid binding"/>
    <property type="evidence" value="ECO:0007669"/>
    <property type="project" value="InterPro"/>
</dbReference>
<dbReference type="InterPro" id="IPR043502">
    <property type="entry name" value="DNA/RNA_pol_sf"/>
</dbReference>
<dbReference type="Gene3D" id="3.30.420.10">
    <property type="entry name" value="Ribonuclease H-like superfamily/Ribonuclease H"/>
    <property type="match status" value="1"/>
</dbReference>
<evidence type="ECO:0000256" key="1">
    <source>
        <dbReference type="ARBA" id="ARBA00022679"/>
    </source>
</evidence>
<dbReference type="RefSeq" id="XP_002782096.1">
    <property type="nucleotide sequence ID" value="XM_002782050.1"/>
</dbReference>
<dbReference type="Pfam" id="PF17917">
    <property type="entry name" value="RT_RNaseH"/>
    <property type="match status" value="1"/>
</dbReference>
<dbReference type="Proteomes" id="UP000007800">
    <property type="component" value="Unassembled WGS sequence"/>
</dbReference>
<proteinExistence type="predicted"/>
<dbReference type="OrthoDB" id="10055784at2759"/>